<proteinExistence type="predicted"/>
<dbReference type="InterPro" id="IPR016040">
    <property type="entry name" value="NAD(P)-bd_dom"/>
</dbReference>
<evidence type="ECO:0000313" key="2">
    <source>
        <dbReference type="EMBL" id="WDF82660.1"/>
    </source>
</evidence>
<protein>
    <submittedName>
        <fullName evidence="2">NAD(P)H-binding protein</fullName>
    </submittedName>
</protein>
<evidence type="ECO:0000259" key="1">
    <source>
        <dbReference type="Pfam" id="PF13460"/>
    </source>
</evidence>
<organism evidence="2 3">
    <name type="scientific">Lacticaseibacillus pabuli</name>
    <dbReference type="NCBI Taxonomy" id="3025672"/>
    <lineage>
        <taxon>Bacteria</taxon>
        <taxon>Bacillati</taxon>
        <taxon>Bacillota</taxon>
        <taxon>Bacilli</taxon>
        <taxon>Lactobacillales</taxon>
        <taxon>Lactobacillaceae</taxon>
        <taxon>Lacticaseibacillus</taxon>
    </lineage>
</organism>
<dbReference type="Gene3D" id="3.40.50.720">
    <property type="entry name" value="NAD(P)-binding Rossmann-like Domain"/>
    <property type="match status" value="1"/>
</dbReference>
<dbReference type="InterPro" id="IPR051606">
    <property type="entry name" value="Polyketide_Oxido-like"/>
</dbReference>
<dbReference type="Pfam" id="PF13460">
    <property type="entry name" value="NAD_binding_10"/>
    <property type="match status" value="1"/>
</dbReference>
<reference evidence="2 3" key="1">
    <citation type="submission" date="2023-02" db="EMBL/GenBank/DDBJ databases">
        <title>Genome sequence of Lacticaseibacillus sp. KACC 23028.</title>
        <authorList>
            <person name="Kim S."/>
            <person name="Heo J."/>
            <person name="Kwon S.-W."/>
        </authorList>
    </citation>
    <scope>NUCLEOTIDE SEQUENCE [LARGE SCALE GENOMIC DNA]</scope>
    <source>
        <strain evidence="2 3">KACC 23028</strain>
    </source>
</reference>
<dbReference type="RefSeq" id="WP_274260283.1">
    <property type="nucleotide sequence ID" value="NZ_CP117884.1"/>
</dbReference>
<keyword evidence="3" id="KW-1185">Reference proteome</keyword>
<dbReference type="Proteomes" id="UP001220377">
    <property type="component" value="Chromosome"/>
</dbReference>
<gene>
    <name evidence="2" type="ORF">PQ472_12340</name>
</gene>
<sequence length="208" mass="22218">MKILILGSSGALGQAVVNQLAPLPDVTIRAFDRGKPGVVYPDFVEHVVGDALNVADLSAAMQDVDVVFSTLGPSKVDAFATAVINAMRDANVQRLFWTTQFQIYDDQITPAGYKLAADFGFDAATEKSYVANQRAAADIITAAGLQSTLLMVHFFQYEQTIQHAVLDAVDQPVSGGPISLGTLPVVVAEMLHHEADYRQAAIKVSAAQ</sequence>
<dbReference type="PANTHER" id="PTHR43355:SF2">
    <property type="entry name" value="FLAVIN REDUCTASE (NADPH)"/>
    <property type="match status" value="1"/>
</dbReference>
<name>A0ABY7WXJ5_9LACO</name>
<dbReference type="PANTHER" id="PTHR43355">
    <property type="entry name" value="FLAVIN REDUCTASE (NADPH)"/>
    <property type="match status" value="1"/>
</dbReference>
<dbReference type="InterPro" id="IPR036291">
    <property type="entry name" value="NAD(P)-bd_dom_sf"/>
</dbReference>
<evidence type="ECO:0000313" key="3">
    <source>
        <dbReference type="Proteomes" id="UP001220377"/>
    </source>
</evidence>
<dbReference type="SUPFAM" id="SSF51735">
    <property type="entry name" value="NAD(P)-binding Rossmann-fold domains"/>
    <property type="match status" value="1"/>
</dbReference>
<dbReference type="EMBL" id="CP117884">
    <property type="protein sequence ID" value="WDF82660.1"/>
    <property type="molecule type" value="Genomic_DNA"/>
</dbReference>
<feature type="domain" description="NAD(P)-binding" evidence="1">
    <location>
        <begin position="7"/>
        <end position="193"/>
    </location>
</feature>
<accession>A0ABY7WXJ5</accession>